<keyword evidence="4" id="KW-1185">Reference proteome</keyword>
<accession>A0A1M5WL39</accession>
<evidence type="ECO:0000256" key="1">
    <source>
        <dbReference type="SAM" id="SignalP"/>
    </source>
</evidence>
<gene>
    <name evidence="3" type="ORF">SAMN02745180_01291</name>
</gene>
<reference evidence="3 4" key="1">
    <citation type="submission" date="2016-11" db="EMBL/GenBank/DDBJ databases">
        <authorList>
            <person name="Jaros S."/>
            <person name="Januszkiewicz K."/>
            <person name="Wedrychowicz H."/>
        </authorList>
    </citation>
    <scope>NUCLEOTIDE SEQUENCE [LARGE SCALE GENOMIC DNA]</scope>
    <source>
        <strain evidence="3 4">DSM 13106</strain>
    </source>
</reference>
<dbReference type="OrthoDB" id="2473368at2"/>
<protein>
    <submittedName>
        <fullName evidence="3">S-layer homology domain-containing protein</fullName>
    </submittedName>
</protein>
<dbReference type="Proteomes" id="UP000184389">
    <property type="component" value="Unassembled WGS sequence"/>
</dbReference>
<proteinExistence type="predicted"/>
<dbReference type="AlphaFoldDB" id="A0A1M5WL39"/>
<evidence type="ECO:0000313" key="3">
    <source>
        <dbReference type="EMBL" id="SHH88255.1"/>
    </source>
</evidence>
<dbReference type="InterPro" id="IPR032599">
    <property type="entry name" value="YcdB/YcdC_rep_domain"/>
</dbReference>
<organism evidence="3 4">
    <name type="scientific">Sporanaerobacter acetigenes DSM 13106</name>
    <dbReference type="NCBI Taxonomy" id="1123281"/>
    <lineage>
        <taxon>Bacteria</taxon>
        <taxon>Bacillati</taxon>
        <taxon>Bacillota</taxon>
        <taxon>Tissierellia</taxon>
        <taxon>Tissierellales</taxon>
        <taxon>Sporanaerobacteraceae</taxon>
        <taxon>Sporanaerobacter</taxon>
    </lineage>
</organism>
<evidence type="ECO:0000313" key="4">
    <source>
        <dbReference type="Proteomes" id="UP000184389"/>
    </source>
</evidence>
<dbReference type="RefSeq" id="WP_072743976.1">
    <property type="nucleotide sequence ID" value="NZ_FQXR01000005.1"/>
</dbReference>
<dbReference type="PROSITE" id="PS51272">
    <property type="entry name" value="SLH"/>
    <property type="match status" value="1"/>
</dbReference>
<feature type="domain" description="SLH" evidence="2">
    <location>
        <begin position="644"/>
        <end position="699"/>
    </location>
</feature>
<dbReference type="Pfam" id="PF16244">
    <property type="entry name" value="DUF4901"/>
    <property type="match status" value="2"/>
</dbReference>
<name>A0A1M5WL39_9FIRM</name>
<dbReference type="STRING" id="1123281.SAMN02745180_01291"/>
<sequence length="699" mass="80604">MKRKVSVLLAIVMILTLIPMSSFAQQNFDKQLKEAITKSKELFNIGKEYDKFSSDVSSYDGKTAFNLNWSDSKEKLGSINVSLTVDGEILSYSKSEPYYGENRPKLPKVSKDEGLKIAKDFIGKVSPDIAKNIKYIDRDEQLDIYSDLYNYSFIRTINGMIYDENNVNITVDNITGEVRDYYTNWDKDIVFSEAKDVISKEKAQELYKQKIGLKLIYKTSYIEREPRLYLTYASLRNNLGIDAKNGEAVQIGYYGPYYEGMDMNMGAKGEENAENLSPDEQEAVESVSGLISEEEAEKLGRKYLEINKDYKLDSVNLYRDWKNKGEYKWYLGFRKNVNGVEKYSSVAVNAKSKELISFYRWDDVNSNKEIKYNEKQALDIAKNFIVKTNPEKVNNIEYIDPVADSRRVDEVPQKIVNLNFMRIENGAYVLDDAIRVSVDLTEGKIVEYEMDWYNGKLPSKDKVISIDEAYNILFDQIGMEVRYTVPNRYEKTDNKKLEAILVYGLKKDKPNDIDANTGKILNYEGIPYEKREKISYKDIEKSYAKDKINILTQYGIGFSGNEFKPSEKLNQRDFLFLLAKANNSYLSSDISNNDEKLYSYLINTGIVKDDEKAPKKIMTKEEAIKYIIRALKYDKVADLNNIYKDLFKDTKDINPELKGYVSIAYGLKIVEGSNGYLRPKAELKREDGANLIYNFLFSN</sequence>
<dbReference type="EMBL" id="FQXR01000005">
    <property type="protein sequence ID" value="SHH88255.1"/>
    <property type="molecule type" value="Genomic_DNA"/>
</dbReference>
<feature type="chain" id="PRO_5013268662" evidence="1">
    <location>
        <begin position="25"/>
        <end position="699"/>
    </location>
</feature>
<dbReference type="InterPro" id="IPR001119">
    <property type="entry name" value="SLH_dom"/>
</dbReference>
<feature type="signal peptide" evidence="1">
    <location>
        <begin position="1"/>
        <end position="24"/>
    </location>
</feature>
<evidence type="ECO:0000259" key="2">
    <source>
        <dbReference type="PROSITE" id="PS51272"/>
    </source>
</evidence>
<dbReference type="Pfam" id="PF00395">
    <property type="entry name" value="SLH"/>
    <property type="match status" value="1"/>
</dbReference>
<keyword evidence="1" id="KW-0732">Signal</keyword>